<evidence type="ECO:0000313" key="2">
    <source>
        <dbReference type="Proteomes" id="UP000191988"/>
    </source>
</evidence>
<evidence type="ECO:0000313" key="1">
    <source>
        <dbReference type="EMBL" id="CUX47809.1"/>
    </source>
</evidence>
<dbReference type="AlphaFoldDB" id="A0A1S7R6Z7"/>
<protein>
    <submittedName>
        <fullName evidence="1">Uncharacterized protein</fullName>
    </submittedName>
</protein>
<reference evidence="2" key="1">
    <citation type="submission" date="2016-01" db="EMBL/GenBank/DDBJ databases">
        <authorList>
            <person name="Regsiter A."/>
            <person name="william w."/>
        </authorList>
    </citation>
    <scope>NUCLEOTIDE SEQUENCE [LARGE SCALE GENOMIC DNA]</scope>
    <source>
        <strain evidence="2">CFBP 6623</strain>
    </source>
</reference>
<dbReference type="Proteomes" id="UP000191988">
    <property type="component" value="Unassembled WGS sequence"/>
</dbReference>
<accession>A0A1S7R6Z7</accession>
<gene>
    <name evidence="1" type="ORF">AGR3A_Lc130088</name>
</gene>
<proteinExistence type="predicted"/>
<sequence length="55" mass="5938">MDAFCASRQEPQSLGPYSIQRELSLASPVGLDTRCPPTFVGTQDRKSPSVAVDRA</sequence>
<name>A0A1S7R6Z7_9HYPH</name>
<organism evidence="1 2">
    <name type="scientific">Agrobacterium tomkonis CFBP 6623</name>
    <dbReference type="NCBI Taxonomy" id="1183432"/>
    <lineage>
        <taxon>Bacteria</taxon>
        <taxon>Pseudomonadati</taxon>
        <taxon>Pseudomonadota</taxon>
        <taxon>Alphaproteobacteria</taxon>
        <taxon>Hyphomicrobiales</taxon>
        <taxon>Rhizobiaceae</taxon>
        <taxon>Rhizobium/Agrobacterium group</taxon>
        <taxon>Agrobacterium</taxon>
        <taxon>Agrobacterium tumefaciens complex</taxon>
    </lineage>
</organism>
<dbReference type="EMBL" id="FBWK01000049">
    <property type="protein sequence ID" value="CUX47809.1"/>
    <property type="molecule type" value="Genomic_DNA"/>
</dbReference>
<dbReference type="STRING" id="1183432.AGR3A_Lc130088"/>
<keyword evidence="2" id="KW-1185">Reference proteome</keyword>